<sequence>MLLEDGILAIWIQLATLFVLCSPGSANASRNGSIGAVVPIPGLTHVDHLGITVPDLDQAREFFVDVLGCEYLYTLGPLRDDHGSWMREHLGVHERAVAPRLHFYRLGGQAVLEVFEYQAPDQRLDPPRNSDIGGHHLAFYVEDLDTAIADLRRRGLRVLGEPTASKGPHEGQRWVYFLSPWGLQCELVSYPHGKAFHRNPEAFA</sequence>
<protein>
    <submittedName>
        <fullName evidence="3">VOC family protein</fullName>
    </submittedName>
</protein>
<dbReference type="OrthoDB" id="2613830at2"/>
<dbReference type="Pfam" id="PF13669">
    <property type="entry name" value="Glyoxalase_4"/>
    <property type="match status" value="1"/>
</dbReference>
<comment type="caution">
    <text evidence="3">The sequence shown here is derived from an EMBL/GenBank/DDBJ whole genome shotgun (WGS) entry which is preliminary data.</text>
</comment>
<evidence type="ECO:0000256" key="1">
    <source>
        <dbReference type="ARBA" id="ARBA00022723"/>
    </source>
</evidence>
<dbReference type="InterPro" id="IPR037523">
    <property type="entry name" value="VOC_core"/>
</dbReference>
<dbReference type="Gene3D" id="3.10.180.10">
    <property type="entry name" value="2,3-Dihydroxybiphenyl 1,2-Dioxygenase, domain 1"/>
    <property type="match status" value="1"/>
</dbReference>
<organism evidence="3 4">
    <name type="scientific">Amycolatopsis acidiphila</name>
    <dbReference type="NCBI Taxonomy" id="715473"/>
    <lineage>
        <taxon>Bacteria</taxon>
        <taxon>Bacillati</taxon>
        <taxon>Actinomycetota</taxon>
        <taxon>Actinomycetes</taxon>
        <taxon>Pseudonocardiales</taxon>
        <taxon>Pseudonocardiaceae</taxon>
        <taxon>Amycolatopsis</taxon>
    </lineage>
</organism>
<dbReference type="Proteomes" id="UP000318578">
    <property type="component" value="Unassembled WGS sequence"/>
</dbReference>
<keyword evidence="1" id="KW-0479">Metal-binding</keyword>
<name>A0A558AP78_9PSEU</name>
<dbReference type="InterPro" id="IPR029068">
    <property type="entry name" value="Glyas_Bleomycin-R_OHBP_Dase"/>
</dbReference>
<dbReference type="GO" id="GO:0004493">
    <property type="term" value="F:methylmalonyl-CoA epimerase activity"/>
    <property type="evidence" value="ECO:0007669"/>
    <property type="project" value="TreeGrafter"/>
</dbReference>
<dbReference type="PANTHER" id="PTHR43048:SF6">
    <property type="entry name" value="BLR8189 PROTEIN"/>
    <property type="match status" value="1"/>
</dbReference>
<reference evidence="3 4" key="1">
    <citation type="submission" date="2019-07" db="EMBL/GenBank/DDBJ databases">
        <title>New species of Amycolatopsis and Streptomyces.</title>
        <authorList>
            <person name="Duangmal K."/>
            <person name="Teo W.F.A."/>
            <person name="Lipun K."/>
        </authorList>
    </citation>
    <scope>NUCLEOTIDE SEQUENCE [LARGE SCALE GENOMIC DNA]</scope>
    <source>
        <strain evidence="3 4">JCM 30562</strain>
    </source>
</reference>
<proteinExistence type="predicted"/>
<dbReference type="PANTHER" id="PTHR43048">
    <property type="entry name" value="METHYLMALONYL-COA EPIMERASE"/>
    <property type="match status" value="1"/>
</dbReference>
<dbReference type="GO" id="GO:0046872">
    <property type="term" value="F:metal ion binding"/>
    <property type="evidence" value="ECO:0007669"/>
    <property type="project" value="UniProtKB-KW"/>
</dbReference>
<evidence type="ECO:0000313" key="4">
    <source>
        <dbReference type="Proteomes" id="UP000318578"/>
    </source>
</evidence>
<dbReference type="PROSITE" id="PS51819">
    <property type="entry name" value="VOC"/>
    <property type="match status" value="1"/>
</dbReference>
<keyword evidence="4" id="KW-1185">Reference proteome</keyword>
<gene>
    <name evidence="3" type="ORF">FNH06_01235</name>
</gene>
<dbReference type="SUPFAM" id="SSF54593">
    <property type="entry name" value="Glyoxalase/Bleomycin resistance protein/Dihydroxybiphenyl dioxygenase"/>
    <property type="match status" value="1"/>
</dbReference>
<dbReference type="AlphaFoldDB" id="A0A558AP78"/>
<feature type="domain" description="VOC" evidence="2">
    <location>
        <begin position="45"/>
        <end position="190"/>
    </location>
</feature>
<accession>A0A558AP78</accession>
<dbReference type="InterPro" id="IPR051785">
    <property type="entry name" value="MMCE/EMCE_epimerase"/>
</dbReference>
<evidence type="ECO:0000313" key="3">
    <source>
        <dbReference type="EMBL" id="TVT26074.1"/>
    </source>
</evidence>
<dbReference type="EMBL" id="VJZA01000001">
    <property type="protein sequence ID" value="TVT26074.1"/>
    <property type="molecule type" value="Genomic_DNA"/>
</dbReference>
<evidence type="ECO:0000259" key="2">
    <source>
        <dbReference type="PROSITE" id="PS51819"/>
    </source>
</evidence>
<dbReference type="GO" id="GO:0046491">
    <property type="term" value="P:L-methylmalonyl-CoA metabolic process"/>
    <property type="evidence" value="ECO:0007669"/>
    <property type="project" value="TreeGrafter"/>
</dbReference>